<dbReference type="PROSITE" id="PS00108">
    <property type="entry name" value="PROTEIN_KINASE_ST"/>
    <property type="match status" value="1"/>
</dbReference>
<dbReference type="PANTHER" id="PTHR48011:SF54">
    <property type="entry name" value="PROTEIN KINASE DOMAIN-CONTAINING PROTEIN"/>
    <property type="match status" value="1"/>
</dbReference>
<dbReference type="GO" id="GO:0007165">
    <property type="term" value="P:signal transduction"/>
    <property type="evidence" value="ECO:0000318"/>
    <property type="project" value="GO_Central"/>
</dbReference>
<dbReference type="GO" id="GO:0004672">
    <property type="term" value="F:protein kinase activity"/>
    <property type="evidence" value="ECO:0000318"/>
    <property type="project" value="GO_Central"/>
</dbReference>
<keyword evidence="2 5" id="KW-0547">Nucleotide-binding</keyword>
<dbReference type="PROSITE" id="PS00107">
    <property type="entry name" value="PROTEIN_KINASE_ATP"/>
    <property type="match status" value="1"/>
</dbReference>
<name>K4B6S7_SOLLC</name>
<dbReference type="InterPro" id="IPR000719">
    <property type="entry name" value="Prot_kinase_dom"/>
</dbReference>
<evidence type="ECO:0000313" key="8">
    <source>
        <dbReference type="EnsemblPlants" id="Solyc02g064920.1.1"/>
    </source>
</evidence>
<reference evidence="8" key="2">
    <citation type="submission" date="2015-06" db="UniProtKB">
        <authorList>
            <consortium name="EnsemblPlants"/>
        </authorList>
    </citation>
    <scope>IDENTIFICATION</scope>
    <source>
        <strain evidence="8">cv. Heinz 1706</strain>
    </source>
</reference>
<dbReference type="SUPFAM" id="SSF56112">
    <property type="entry name" value="Protein kinase-like (PK-like)"/>
    <property type="match status" value="1"/>
</dbReference>
<dbReference type="Gene3D" id="1.10.510.10">
    <property type="entry name" value="Transferase(Phosphotransferase) domain 1"/>
    <property type="match status" value="2"/>
</dbReference>
<comment type="similarity">
    <text evidence="6">Belongs to the protein kinase superfamily.</text>
</comment>
<sequence>MSTIFRNELGFLTRQLFRKSFAILLVHEYDQLGSQLRHIQAPNCKDISHLYRELFNLQDLTEKEAKYKWRRGRTLGNGSYGFVSLAFTNTDDTPSPTIPSLIAVKSSRLNSSRSLRNERKFLRMFEDCPQIIRCFGFKVTCKDGLYLYNLELEYASAGSLADRIHERGGLLEFQVKKYTKNVVLGLSLIHKKGIIHCDIKPHNILLTTDEVTKIVDFGLSITLQQINCGDEVGLRGTKSYMAPEMLNRIKYEEPNIKNPKLSTEAKDFLNNFLVRNPSARWSANMLLNHSFLKSAEDVQPPNAKKRQCADMSLFCKKRAKITFTTQPHIPDLVIRVDSDSTDEN</sequence>
<feature type="binding site" evidence="5">
    <location>
        <position position="105"/>
    </location>
    <ligand>
        <name>ATP</name>
        <dbReference type="ChEBI" id="CHEBI:30616"/>
    </ligand>
</feature>
<evidence type="ECO:0000256" key="6">
    <source>
        <dbReference type="RuleBase" id="RU000304"/>
    </source>
</evidence>
<keyword evidence="1" id="KW-0808">Transferase</keyword>
<dbReference type="SMR" id="K4B6S7"/>
<protein>
    <recommendedName>
        <fullName evidence="7">Protein kinase domain-containing protein</fullName>
    </recommendedName>
</protein>
<dbReference type="InterPro" id="IPR008271">
    <property type="entry name" value="Ser/Thr_kinase_AS"/>
</dbReference>
<dbReference type="PaxDb" id="4081-Solyc02g064920.1.1"/>
<dbReference type="InParanoid" id="K4B6S7"/>
<dbReference type="InterPro" id="IPR052751">
    <property type="entry name" value="Plant_MAPKKK"/>
</dbReference>
<dbReference type="FunFam" id="1.10.510.10:FF:002879">
    <property type="match status" value="1"/>
</dbReference>
<evidence type="ECO:0000256" key="5">
    <source>
        <dbReference type="PROSITE-ProRule" id="PRU10141"/>
    </source>
</evidence>
<dbReference type="Gramene" id="Solyc02g064920.1.1">
    <property type="protein sequence ID" value="Solyc02g064920.1.1"/>
    <property type="gene ID" value="Solyc02g064920.1"/>
</dbReference>
<dbReference type="eggNOG" id="KOG0198">
    <property type="taxonomic scope" value="Eukaryota"/>
</dbReference>
<dbReference type="HOGENOM" id="CLU_000288_63_23_1"/>
<feature type="domain" description="Protein kinase" evidence="7">
    <location>
        <begin position="69"/>
        <end position="344"/>
    </location>
</feature>
<dbReference type="PROSITE" id="PS50011">
    <property type="entry name" value="PROTEIN_KINASE_DOM"/>
    <property type="match status" value="1"/>
</dbReference>
<evidence type="ECO:0000256" key="2">
    <source>
        <dbReference type="ARBA" id="ARBA00022741"/>
    </source>
</evidence>
<proteinExistence type="inferred from homology"/>
<dbReference type="Proteomes" id="UP000004994">
    <property type="component" value="Chromosome 2"/>
</dbReference>
<dbReference type="STRING" id="4081.K4B6S7"/>
<dbReference type="InterPro" id="IPR011009">
    <property type="entry name" value="Kinase-like_dom_sf"/>
</dbReference>
<dbReference type="SMART" id="SM00220">
    <property type="entry name" value="S_TKc"/>
    <property type="match status" value="1"/>
</dbReference>
<dbReference type="GO" id="GO:0004674">
    <property type="term" value="F:protein serine/threonine kinase activity"/>
    <property type="evidence" value="ECO:0007669"/>
    <property type="project" value="UniProtKB-KW"/>
</dbReference>
<dbReference type="Pfam" id="PF00069">
    <property type="entry name" value="Pkinase"/>
    <property type="match status" value="1"/>
</dbReference>
<keyword evidence="9" id="KW-1185">Reference proteome</keyword>
<dbReference type="InterPro" id="IPR017441">
    <property type="entry name" value="Protein_kinase_ATP_BS"/>
</dbReference>
<evidence type="ECO:0000259" key="7">
    <source>
        <dbReference type="PROSITE" id="PS50011"/>
    </source>
</evidence>
<dbReference type="PhylomeDB" id="K4B6S7"/>
<dbReference type="PANTHER" id="PTHR48011">
    <property type="entry name" value="CCR4-NOT TRANSCRIPTIONAL COMPLEX SUBUNIT CAF120-RELATED"/>
    <property type="match status" value="1"/>
</dbReference>
<keyword evidence="3" id="KW-0418">Kinase</keyword>
<reference evidence="8" key="1">
    <citation type="journal article" date="2012" name="Nature">
        <title>The tomato genome sequence provides insights into fleshy fruit evolution.</title>
        <authorList>
            <consortium name="Tomato Genome Consortium"/>
        </authorList>
    </citation>
    <scope>NUCLEOTIDE SEQUENCE [LARGE SCALE GENOMIC DNA]</scope>
    <source>
        <strain evidence="8">cv. Heinz 1706</strain>
    </source>
</reference>
<evidence type="ECO:0000256" key="3">
    <source>
        <dbReference type="ARBA" id="ARBA00022777"/>
    </source>
</evidence>
<evidence type="ECO:0000256" key="1">
    <source>
        <dbReference type="ARBA" id="ARBA00022679"/>
    </source>
</evidence>
<keyword evidence="4 5" id="KW-0067">ATP-binding</keyword>
<evidence type="ECO:0000256" key="4">
    <source>
        <dbReference type="ARBA" id="ARBA00022840"/>
    </source>
</evidence>
<dbReference type="AlphaFoldDB" id="K4B6S7"/>
<keyword evidence="6" id="KW-0723">Serine/threonine-protein kinase</keyword>
<dbReference type="EnsemblPlants" id="Solyc02g064920.1.1">
    <property type="protein sequence ID" value="Solyc02g064920.1.1"/>
    <property type="gene ID" value="Solyc02g064920.1"/>
</dbReference>
<evidence type="ECO:0000313" key="9">
    <source>
        <dbReference type="Proteomes" id="UP000004994"/>
    </source>
</evidence>
<dbReference type="GO" id="GO:0005524">
    <property type="term" value="F:ATP binding"/>
    <property type="evidence" value="ECO:0007669"/>
    <property type="project" value="UniProtKB-UniRule"/>
</dbReference>
<organism evidence="8">
    <name type="scientific">Solanum lycopersicum</name>
    <name type="common">Tomato</name>
    <name type="synonym">Lycopersicon esculentum</name>
    <dbReference type="NCBI Taxonomy" id="4081"/>
    <lineage>
        <taxon>Eukaryota</taxon>
        <taxon>Viridiplantae</taxon>
        <taxon>Streptophyta</taxon>
        <taxon>Embryophyta</taxon>
        <taxon>Tracheophyta</taxon>
        <taxon>Spermatophyta</taxon>
        <taxon>Magnoliopsida</taxon>
        <taxon>eudicotyledons</taxon>
        <taxon>Gunneridae</taxon>
        <taxon>Pentapetalae</taxon>
        <taxon>asterids</taxon>
        <taxon>lamiids</taxon>
        <taxon>Solanales</taxon>
        <taxon>Solanaceae</taxon>
        <taxon>Solanoideae</taxon>
        <taxon>Solaneae</taxon>
        <taxon>Solanum</taxon>
        <taxon>Solanum subgen. Lycopersicon</taxon>
    </lineage>
</organism>
<accession>K4B6S7</accession>